<dbReference type="Pfam" id="PF00637">
    <property type="entry name" value="Clathrin"/>
    <property type="match status" value="1"/>
</dbReference>
<feature type="region of interest" description="Disordered" evidence="2">
    <location>
        <begin position="66"/>
        <end position="252"/>
    </location>
</feature>
<accession>A0A176VYR0</accession>
<feature type="compositionally biased region" description="Polar residues" evidence="2">
    <location>
        <begin position="984"/>
        <end position="996"/>
    </location>
</feature>
<feature type="domain" description="CNH" evidence="3">
    <location>
        <begin position="279"/>
        <end position="646"/>
    </location>
</feature>
<dbReference type="PANTHER" id="PTHR12894:SF43">
    <property type="entry name" value="VACUOLAR SORTING PROTEIN 3"/>
    <property type="match status" value="1"/>
</dbReference>
<dbReference type="PROSITE" id="PS50236">
    <property type="entry name" value="CHCR"/>
    <property type="match status" value="1"/>
</dbReference>
<feature type="compositionally biased region" description="Low complexity" evidence="2">
    <location>
        <begin position="197"/>
        <end position="228"/>
    </location>
</feature>
<keyword evidence="5" id="KW-1185">Reference proteome</keyword>
<dbReference type="PROSITE" id="PS50219">
    <property type="entry name" value="CNH"/>
    <property type="match status" value="1"/>
</dbReference>
<dbReference type="GO" id="GO:0006914">
    <property type="term" value="P:autophagy"/>
    <property type="evidence" value="ECO:0007669"/>
    <property type="project" value="TreeGrafter"/>
</dbReference>
<dbReference type="AlphaFoldDB" id="A0A176VYR0"/>
<feature type="compositionally biased region" description="Polar residues" evidence="2">
    <location>
        <begin position="169"/>
        <end position="191"/>
    </location>
</feature>
<dbReference type="PANTHER" id="PTHR12894">
    <property type="entry name" value="CNH DOMAIN CONTAINING"/>
    <property type="match status" value="1"/>
</dbReference>
<dbReference type="GO" id="GO:0034058">
    <property type="term" value="P:endosomal vesicle fusion"/>
    <property type="evidence" value="ECO:0007669"/>
    <property type="project" value="TreeGrafter"/>
</dbReference>
<dbReference type="GO" id="GO:0005737">
    <property type="term" value="C:cytoplasm"/>
    <property type="evidence" value="ECO:0007669"/>
    <property type="project" value="TreeGrafter"/>
</dbReference>
<dbReference type="EMBL" id="LVLJ01002329">
    <property type="protein sequence ID" value="OAE25533.1"/>
    <property type="molecule type" value="Genomic_DNA"/>
</dbReference>
<evidence type="ECO:0000313" key="5">
    <source>
        <dbReference type="Proteomes" id="UP000077202"/>
    </source>
</evidence>
<dbReference type="InterPro" id="IPR019453">
    <property type="entry name" value="VPS39/TGFA1_Znf"/>
</dbReference>
<gene>
    <name evidence="4" type="ORF">AXG93_1543s1500</name>
</gene>
<dbReference type="GO" id="GO:0006886">
    <property type="term" value="P:intracellular protein transport"/>
    <property type="evidence" value="ECO:0007669"/>
    <property type="project" value="UniProtKB-UniRule"/>
</dbReference>
<dbReference type="Pfam" id="PF00780">
    <property type="entry name" value="CNH"/>
    <property type="match status" value="1"/>
</dbReference>
<protein>
    <recommendedName>
        <fullName evidence="3">CNH domain-containing protein</fullName>
    </recommendedName>
</protein>
<sequence>MEESWSKGGERVAVRVELDAIPLKDAPIPPCRLQSIAICKGSDDSFVLYVGTESGHVLRYALSSPISVDSSSNSPSQTPPQQLSTQHLPPPPPLSLPPAPTPLKGPLTAASSLIDIPQNSSGELSPPRVHGSSPSNDLFSVDHLVGSPALSSPGAPFSPPVRGIKAHGRSQNGTLSGHSPSHSPLRQSSQFLPPHTRPVSASSSSNRPSSAPQASSSSSRGVHASSPSQSGQYVNHPTSGARPLSSPSSPMLGALPSNCSPFSFSSPQISSLSGEHENGSSVNSPYARPSSPIFSASSILDPRAAYKPSLEMTLTLCKHVSKHPIESLCALPECGRIAFLSDGQISLLGSESLNVVDRLNITKGAVTLARGLPTSFSSLSDSLFPSSRDVDVTQKSRAIVIRNEMTMKSLFGRGKISSRLGGLVGGLGEAFATGKGEVAGRISSRSGRLGAQVSQTQTGVRVSQTFARLAVALRKKVILFEIRPVEQDWIDRRENLVKDDSNNSAVVKVRELTGIEGIVTMAWLGDVIIAGTRQEYLLISLATGLPTHLFSLPQELSWRPLLKAFPKDRQALLLIDNAGIPINTEGHPAGGSLQFQMVPDGIGFSTPYVVVVKQGVVELYHHKTGTKMQSLSLLDAGKGKSLVADDDDGQYVVIANSFKVWCLRQVPLEEQLKELLKNKSYSDAIRLAEDSQVPRKRYWGLHPPPQPMVMVIESGLLAIKSGLLAQTQLLGGDGSKSEDLYLGTKSGKDALVERYLILAMQNVARYLNMVREEELKALEKEAVDTFLMKLYTELHATSELEELASSSNRCVLYPAELNSMHSGLCWVVGQQPFEVRNGQDVVTAKKKEDLPLPRMTQLFTCMGNAGRGGESAQRQVAAATEAARLLEESSDSKLVLLHLSWILKLDQNLALNVLTSSKREDPLPAEDALELLKAHGGIVQQRYLLWLVREQGSEDPHYHTELALSLAKSALGALGENIGHMEDSGSTASSSRQAHLSHTRHECPQTQLDASVSPSSLAMINNPREQLLTFLESSDHYDAKAVLDHIQESELWKEQFVLHRKLGDELSALRTLALKLEDSEAAEQYCAEIGRPDIYSELMNMYLNPGEGRVAMHRAAVSLLHCPGAYLDPMQLLKALTLDMPLSLASETISQMLVSRVHRHRQGQIVRQMNRKENLEARIARVEERSRHVCITADTVCGSCNARIGTKLFALYPNDMIFCYKCLRQYGERMHPAIHR</sequence>
<feature type="compositionally biased region" description="Low complexity" evidence="2">
    <location>
        <begin position="66"/>
        <end position="87"/>
    </location>
</feature>
<evidence type="ECO:0000313" key="4">
    <source>
        <dbReference type="EMBL" id="OAE25533.1"/>
    </source>
</evidence>
<dbReference type="InterPro" id="IPR000547">
    <property type="entry name" value="Clathrin_H-chain/VPS_repeat"/>
</dbReference>
<comment type="caution">
    <text evidence="4">The sequence shown here is derived from an EMBL/GenBank/DDBJ whole genome shotgun (WGS) entry which is preliminary data.</text>
</comment>
<dbReference type="InterPro" id="IPR001180">
    <property type="entry name" value="CNH_dom"/>
</dbReference>
<evidence type="ECO:0000256" key="1">
    <source>
        <dbReference type="PROSITE-ProRule" id="PRU01006"/>
    </source>
</evidence>
<reference evidence="4" key="1">
    <citation type="submission" date="2016-03" db="EMBL/GenBank/DDBJ databases">
        <title>Mechanisms controlling the formation of the plant cell surface in tip-growing cells are functionally conserved among land plants.</title>
        <authorList>
            <person name="Honkanen S."/>
            <person name="Jones V.A."/>
            <person name="Morieri G."/>
            <person name="Champion C."/>
            <person name="Hetherington A.J."/>
            <person name="Kelly S."/>
            <person name="Saint-Marcoux D."/>
            <person name="Proust H."/>
            <person name="Prescott H."/>
            <person name="Dolan L."/>
        </authorList>
    </citation>
    <scope>NUCLEOTIDE SEQUENCE [LARGE SCALE GENOMIC DNA]</scope>
    <source>
        <tissue evidence="4">Whole gametophyte</tissue>
    </source>
</reference>
<feature type="region of interest" description="Disordered" evidence="2">
    <location>
        <begin position="266"/>
        <end position="286"/>
    </location>
</feature>
<dbReference type="Pfam" id="PF10367">
    <property type="entry name" value="zf-Vps39_C"/>
    <property type="match status" value="1"/>
</dbReference>
<dbReference type="Proteomes" id="UP000077202">
    <property type="component" value="Unassembled WGS sequence"/>
</dbReference>
<evidence type="ECO:0000259" key="3">
    <source>
        <dbReference type="PROSITE" id="PS50219"/>
    </source>
</evidence>
<organism evidence="4 5">
    <name type="scientific">Marchantia polymorpha subsp. ruderalis</name>
    <dbReference type="NCBI Taxonomy" id="1480154"/>
    <lineage>
        <taxon>Eukaryota</taxon>
        <taxon>Viridiplantae</taxon>
        <taxon>Streptophyta</taxon>
        <taxon>Embryophyta</taxon>
        <taxon>Marchantiophyta</taxon>
        <taxon>Marchantiopsida</taxon>
        <taxon>Marchantiidae</taxon>
        <taxon>Marchantiales</taxon>
        <taxon>Marchantiaceae</taxon>
        <taxon>Marchantia</taxon>
    </lineage>
</organism>
<feature type="repeat" description="CHCR" evidence="1">
    <location>
        <begin position="913"/>
        <end position="1111"/>
    </location>
</feature>
<evidence type="ECO:0000256" key="2">
    <source>
        <dbReference type="SAM" id="MobiDB-lite"/>
    </source>
</evidence>
<feature type="region of interest" description="Disordered" evidence="2">
    <location>
        <begin position="977"/>
        <end position="1007"/>
    </location>
</feature>
<dbReference type="GO" id="GO:0016020">
    <property type="term" value="C:membrane"/>
    <property type="evidence" value="ECO:0007669"/>
    <property type="project" value="TreeGrafter"/>
</dbReference>
<name>A0A176VYR0_MARPO</name>
<feature type="compositionally biased region" description="Polar residues" evidence="2">
    <location>
        <begin position="229"/>
        <end position="238"/>
    </location>
</feature>
<feature type="compositionally biased region" description="Pro residues" evidence="2">
    <location>
        <begin position="88"/>
        <end position="103"/>
    </location>
</feature>
<proteinExistence type="predicted"/>
<dbReference type="InterPro" id="IPR032914">
    <property type="entry name" value="Vam6/VPS39/TRAP1"/>
</dbReference>
<dbReference type="InterPro" id="IPR055358">
    <property type="entry name" value="CHCR"/>
</dbReference>